<dbReference type="PROSITE" id="PS50928">
    <property type="entry name" value="ABC_TM1"/>
    <property type="match status" value="1"/>
</dbReference>
<evidence type="ECO:0000313" key="11">
    <source>
        <dbReference type="Proteomes" id="UP000626026"/>
    </source>
</evidence>
<feature type="domain" description="ABC transmembrane type-1" evidence="9">
    <location>
        <begin position="59"/>
        <end position="247"/>
    </location>
</feature>
<feature type="transmembrane region" description="Helical" evidence="8">
    <location>
        <begin position="171"/>
        <end position="193"/>
    </location>
</feature>
<keyword evidence="11" id="KW-1185">Reference proteome</keyword>
<dbReference type="PANTHER" id="PTHR43357">
    <property type="entry name" value="INNER MEMBRANE ABC TRANSPORTER PERMEASE PROTEIN YDCV"/>
    <property type="match status" value="1"/>
</dbReference>
<keyword evidence="7 8" id="KW-0472">Membrane</keyword>
<evidence type="ECO:0000256" key="4">
    <source>
        <dbReference type="ARBA" id="ARBA00022519"/>
    </source>
</evidence>
<accession>A0ABR7RLV6</accession>
<comment type="subcellular location">
    <subcellularLocation>
        <location evidence="1">Cell inner membrane</location>
        <topology evidence="1">Multi-pass membrane protein</topology>
    </subcellularLocation>
    <subcellularLocation>
        <location evidence="8">Cell membrane</location>
        <topology evidence="8">Multi-pass membrane protein</topology>
    </subcellularLocation>
</comment>
<keyword evidence="2 8" id="KW-0813">Transport</keyword>
<proteinExistence type="inferred from homology"/>
<evidence type="ECO:0000256" key="3">
    <source>
        <dbReference type="ARBA" id="ARBA00022475"/>
    </source>
</evidence>
<evidence type="ECO:0000256" key="7">
    <source>
        <dbReference type="ARBA" id="ARBA00023136"/>
    </source>
</evidence>
<keyword evidence="5 8" id="KW-0812">Transmembrane</keyword>
<dbReference type="PANTHER" id="PTHR43357:SF4">
    <property type="entry name" value="INNER MEMBRANE ABC TRANSPORTER PERMEASE PROTEIN YDCV"/>
    <property type="match status" value="1"/>
</dbReference>
<evidence type="ECO:0000256" key="2">
    <source>
        <dbReference type="ARBA" id="ARBA00022448"/>
    </source>
</evidence>
<comment type="caution">
    <text evidence="10">The sequence shown here is derived from an EMBL/GenBank/DDBJ whole genome shotgun (WGS) entry which is preliminary data.</text>
</comment>
<protein>
    <submittedName>
        <fullName evidence="10">ABC transporter permease</fullName>
    </submittedName>
</protein>
<evidence type="ECO:0000256" key="6">
    <source>
        <dbReference type="ARBA" id="ARBA00022989"/>
    </source>
</evidence>
<evidence type="ECO:0000313" key="10">
    <source>
        <dbReference type="EMBL" id="MBC9207509.1"/>
    </source>
</evidence>
<dbReference type="Proteomes" id="UP000626026">
    <property type="component" value="Unassembled WGS sequence"/>
</dbReference>
<dbReference type="CDD" id="cd06261">
    <property type="entry name" value="TM_PBP2"/>
    <property type="match status" value="1"/>
</dbReference>
<dbReference type="InterPro" id="IPR035906">
    <property type="entry name" value="MetI-like_sf"/>
</dbReference>
<keyword evidence="6 8" id="KW-1133">Transmembrane helix</keyword>
<feature type="transmembrane region" description="Helical" evidence="8">
    <location>
        <begin position="228"/>
        <end position="250"/>
    </location>
</feature>
<keyword evidence="4" id="KW-0997">Cell inner membrane</keyword>
<feature type="transmembrane region" description="Helical" evidence="8">
    <location>
        <begin position="97"/>
        <end position="117"/>
    </location>
</feature>
<reference evidence="10 11" key="1">
    <citation type="journal article" date="2013" name="Int. J. Syst. Evol. Microbiol.">
        <title>Roseomonas aerophila sp. nov., isolated from air.</title>
        <authorList>
            <person name="Kim S.J."/>
            <person name="Weon H.Y."/>
            <person name="Ahn J.H."/>
            <person name="Hong S.B."/>
            <person name="Seok S.J."/>
            <person name="Whang K.S."/>
            <person name="Kwon S.W."/>
        </authorList>
    </citation>
    <scope>NUCLEOTIDE SEQUENCE [LARGE SCALE GENOMIC DNA]</scope>
    <source>
        <strain evidence="10 11">NBRC 108923</strain>
    </source>
</reference>
<evidence type="ECO:0000256" key="5">
    <source>
        <dbReference type="ARBA" id="ARBA00022692"/>
    </source>
</evidence>
<organism evidence="10 11">
    <name type="scientific">Teichococcus aerophilus</name>
    <dbReference type="NCBI Taxonomy" id="1224513"/>
    <lineage>
        <taxon>Bacteria</taxon>
        <taxon>Pseudomonadati</taxon>
        <taxon>Pseudomonadota</taxon>
        <taxon>Alphaproteobacteria</taxon>
        <taxon>Acetobacterales</taxon>
        <taxon>Roseomonadaceae</taxon>
        <taxon>Roseomonas</taxon>
    </lineage>
</organism>
<feature type="transmembrane region" description="Helical" evidence="8">
    <location>
        <begin position="129"/>
        <end position="150"/>
    </location>
</feature>
<evidence type="ECO:0000256" key="1">
    <source>
        <dbReference type="ARBA" id="ARBA00004429"/>
    </source>
</evidence>
<evidence type="ECO:0000259" key="9">
    <source>
        <dbReference type="PROSITE" id="PS50928"/>
    </source>
</evidence>
<comment type="similarity">
    <text evidence="8">Belongs to the binding-protein-dependent transport system permease family.</text>
</comment>
<feature type="transmembrane region" description="Helical" evidence="8">
    <location>
        <begin position="63"/>
        <end position="85"/>
    </location>
</feature>
<dbReference type="Gene3D" id="1.10.3720.10">
    <property type="entry name" value="MetI-like"/>
    <property type="match status" value="1"/>
</dbReference>
<dbReference type="Pfam" id="PF00528">
    <property type="entry name" value="BPD_transp_1"/>
    <property type="match status" value="1"/>
</dbReference>
<sequence>MRGLLLSLGAVVLAFIAAPLLIVVPMSFSSAASLEFPPPGWTTAYYGAFFGDARWTQPTINSILIALAVAVLTMAMVTPATFALVRHRFAGKSAVNLLLMLPLAVPHIVIAIGYYAYLSDLRLLQTFPGVILAHTALSVPMAFLVLSASLKGFDRSLERAAMSLGASPAATFRHVTLPVLWPGFAAAALFAFIQSFDETVVALFVSGRDSMTLPRKMFDSIRTTADPVIAVVSTLLFFTVAALVILPMLWRSFSRSRS</sequence>
<evidence type="ECO:0000256" key="8">
    <source>
        <dbReference type="RuleBase" id="RU363032"/>
    </source>
</evidence>
<dbReference type="InterPro" id="IPR000515">
    <property type="entry name" value="MetI-like"/>
</dbReference>
<name>A0ABR7RLV6_9PROT</name>
<keyword evidence="3" id="KW-1003">Cell membrane</keyword>
<dbReference type="EMBL" id="JACTVA010000018">
    <property type="protein sequence ID" value="MBC9207509.1"/>
    <property type="molecule type" value="Genomic_DNA"/>
</dbReference>
<gene>
    <name evidence="10" type="ORF">IBL26_11745</name>
</gene>
<dbReference type="SUPFAM" id="SSF161098">
    <property type="entry name" value="MetI-like"/>
    <property type="match status" value="1"/>
</dbReference>
<dbReference type="RefSeq" id="WP_187784673.1">
    <property type="nucleotide sequence ID" value="NZ_JACTVA010000018.1"/>
</dbReference>